<dbReference type="Proteomes" id="UP000078512">
    <property type="component" value="Unassembled WGS sequence"/>
</dbReference>
<name>A0A197KBE5_9FUNG</name>
<keyword evidence="4" id="KW-1185">Reference proteome</keyword>
<dbReference type="EMBL" id="KV442020">
    <property type="protein sequence ID" value="OAQ33714.1"/>
    <property type="molecule type" value="Genomic_DNA"/>
</dbReference>
<dbReference type="InterPro" id="IPR000533">
    <property type="entry name" value="Tropomyosin"/>
</dbReference>
<evidence type="ECO:0000313" key="4">
    <source>
        <dbReference type="Proteomes" id="UP000078512"/>
    </source>
</evidence>
<reference evidence="3 4" key="1">
    <citation type="submission" date="2016-05" db="EMBL/GenBank/DDBJ databases">
        <title>Genome sequencing reveals origins of a unique bacterial endosymbiosis in the earliest lineages of terrestrial Fungi.</title>
        <authorList>
            <consortium name="DOE Joint Genome Institute"/>
            <person name="Uehling J."/>
            <person name="Gryganskyi A."/>
            <person name="Hameed K."/>
            <person name="Tschaplinski T."/>
            <person name="Misztal P."/>
            <person name="Wu S."/>
            <person name="Desiro A."/>
            <person name="Vande Pol N."/>
            <person name="Du Z.-Y."/>
            <person name="Zienkiewicz A."/>
            <person name="Zienkiewicz K."/>
            <person name="Morin E."/>
            <person name="Tisserant E."/>
            <person name="Splivallo R."/>
            <person name="Hainaut M."/>
            <person name="Henrissat B."/>
            <person name="Ohm R."/>
            <person name="Kuo A."/>
            <person name="Yan J."/>
            <person name="Lipzen A."/>
            <person name="Nolan M."/>
            <person name="Labutti K."/>
            <person name="Barry K."/>
            <person name="Goldstein A."/>
            <person name="Labbe J."/>
            <person name="Schadt C."/>
            <person name="Tuskan G."/>
            <person name="Grigoriev I."/>
            <person name="Martin F."/>
            <person name="Vilgalys R."/>
            <person name="Bonito G."/>
        </authorList>
    </citation>
    <scope>NUCLEOTIDE SEQUENCE [LARGE SCALE GENOMIC DNA]</scope>
    <source>
        <strain evidence="3 4">AG-77</strain>
    </source>
</reference>
<protein>
    <submittedName>
        <fullName evidence="3">Actin lateral binding protein</fullName>
    </submittedName>
</protein>
<accession>A0A197KBE5</accession>
<organism evidence="3 4">
    <name type="scientific">Linnemannia elongata AG-77</name>
    <dbReference type="NCBI Taxonomy" id="1314771"/>
    <lineage>
        <taxon>Eukaryota</taxon>
        <taxon>Fungi</taxon>
        <taxon>Fungi incertae sedis</taxon>
        <taxon>Mucoromycota</taxon>
        <taxon>Mortierellomycotina</taxon>
        <taxon>Mortierellomycetes</taxon>
        <taxon>Mortierellales</taxon>
        <taxon>Mortierellaceae</taxon>
        <taxon>Linnemannia</taxon>
    </lineage>
</organism>
<dbReference type="Gene3D" id="1.20.5.170">
    <property type="match status" value="1"/>
</dbReference>
<dbReference type="STRING" id="1314771.A0A197KBE5"/>
<dbReference type="Pfam" id="PF00261">
    <property type="entry name" value="Tropomyosin"/>
    <property type="match status" value="2"/>
</dbReference>
<evidence type="ECO:0000256" key="2">
    <source>
        <dbReference type="SAM" id="Coils"/>
    </source>
</evidence>
<evidence type="ECO:0000256" key="1">
    <source>
        <dbReference type="ARBA" id="ARBA00023054"/>
    </source>
</evidence>
<sequence>MDKFKEKLAALREEVNAADARALEAETKAKLLQDEQIQKDHEITSLKNKLTLVEADLEKAENRIAEAKLNLDEGETSKTVGETLARKVSLLESELDNAERNLRETTEKLRQMDIKAEHFERKVQQLENERDTYERKVEDLTTKYNGIKLELDDTLKSLDDL</sequence>
<evidence type="ECO:0000313" key="3">
    <source>
        <dbReference type="EMBL" id="OAQ33714.1"/>
    </source>
</evidence>
<dbReference type="OrthoDB" id="128924at2759"/>
<dbReference type="AlphaFoldDB" id="A0A197KBE5"/>
<gene>
    <name evidence="3" type="ORF">K457DRAFT_134062</name>
</gene>
<dbReference type="PANTHER" id="PTHR19269">
    <property type="entry name" value="TROPOMYOSIN"/>
    <property type="match status" value="1"/>
</dbReference>
<keyword evidence="1 2" id="KW-0175">Coiled coil</keyword>
<dbReference type="Gene3D" id="1.20.5.340">
    <property type="match status" value="1"/>
</dbReference>
<dbReference type="SUPFAM" id="SSF57997">
    <property type="entry name" value="Tropomyosin"/>
    <property type="match status" value="1"/>
</dbReference>
<proteinExistence type="predicted"/>
<feature type="coiled-coil region" evidence="2">
    <location>
        <begin position="1"/>
        <end position="150"/>
    </location>
</feature>